<protein>
    <recommendedName>
        <fullName evidence="6">tRNA pseudouridine synthase C</fullName>
        <ecNumber evidence="5">5.4.99.26</ecNumber>
    </recommendedName>
    <alternativeName>
        <fullName evidence="8">tRNA pseudouridine(65) synthase</fullName>
    </alternativeName>
    <alternativeName>
        <fullName evidence="9">tRNA pseudouridylate synthase C</fullName>
    </alternativeName>
    <alternativeName>
        <fullName evidence="7">tRNA-uridine isomerase C</fullName>
    </alternativeName>
</protein>
<dbReference type="RefSeq" id="WP_212188157.1">
    <property type="nucleotide sequence ID" value="NZ_JAGTAR010000001.1"/>
</dbReference>
<evidence type="ECO:0000256" key="4">
    <source>
        <dbReference type="ARBA" id="ARBA00037670"/>
    </source>
</evidence>
<organism evidence="11 12">
    <name type="scientific">Carboxylicivirga sediminis</name>
    <dbReference type="NCBI Taxonomy" id="2006564"/>
    <lineage>
        <taxon>Bacteria</taxon>
        <taxon>Pseudomonadati</taxon>
        <taxon>Bacteroidota</taxon>
        <taxon>Bacteroidia</taxon>
        <taxon>Marinilabiliales</taxon>
        <taxon>Marinilabiliaceae</taxon>
        <taxon>Carboxylicivirga</taxon>
    </lineage>
</organism>
<comment type="catalytic activity">
    <reaction evidence="3">
        <text>uridine(65) in tRNA = pseudouridine(65) in tRNA</text>
        <dbReference type="Rhea" id="RHEA:42536"/>
        <dbReference type="Rhea" id="RHEA-COMP:10103"/>
        <dbReference type="Rhea" id="RHEA-COMP:10104"/>
        <dbReference type="ChEBI" id="CHEBI:65314"/>
        <dbReference type="ChEBI" id="CHEBI:65315"/>
        <dbReference type="EC" id="5.4.99.26"/>
    </reaction>
</comment>
<evidence type="ECO:0000313" key="12">
    <source>
        <dbReference type="Proteomes" id="UP000679220"/>
    </source>
</evidence>
<evidence type="ECO:0000256" key="8">
    <source>
        <dbReference type="ARBA" id="ARBA00041975"/>
    </source>
</evidence>
<feature type="domain" description="Pseudouridine synthase RsuA/RluA-like" evidence="10">
    <location>
        <begin position="15"/>
        <end position="162"/>
    </location>
</feature>
<dbReference type="EMBL" id="JAGTAR010000001">
    <property type="protein sequence ID" value="MBR8534256.1"/>
    <property type="molecule type" value="Genomic_DNA"/>
</dbReference>
<gene>
    <name evidence="11" type="ORF">KDU71_01705</name>
</gene>
<reference evidence="11" key="1">
    <citation type="journal article" date="2018" name="Int. J. Syst. Evol. Microbiol.">
        <title>Carboxylicivirga sediminis sp. nov., isolated from coastal sediment.</title>
        <authorList>
            <person name="Wang F.Q."/>
            <person name="Ren L.H."/>
            <person name="Zou R.J."/>
            <person name="Sun Y.Z."/>
            <person name="Liu X.J."/>
            <person name="Jiang F."/>
            <person name="Liu L.J."/>
        </authorList>
    </citation>
    <scope>NUCLEOTIDE SEQUENCE</scope>
    <source>
        <strain evidence="11">JR1</strain>
    </source>
</reference>
<dbReference type="InterPro" id="IPR020103">
    <property type="entry name" value="PsdUridine_synth_cat_dom_sf"/>
</dbReference>
<dbReference type="InterPro" id="IPR006145">
    <property type="entry name" value="PsdUridine_synth_RsuA/RluA"/>
</dbReference>
<keyword evidence="1" id="KW-0819">tRNA processing</keyword>
<dbReference type="PANTHER" id="PTHR21600:SF56">
    <property type="entry name" value="TRNA PSEUDOURIDINE SYNTHASE C"/>
    <property type="match status" value="1"/>
</dbReference>
<evidence type="ECO:0000256" key="6">
    <source>
        <dbReference type="ARBA" id="ARBA00040675"/>
    </source>
</evidence>
<evidence type="ECO:0000256" key="5">
    <source>
        <dbReference type="ARBA" id="ARBA00038943"/>
    </source>
</evidence>
<dbReference type="AlphaFoldDB" id="A0A941ITE0"/>
<keyword evidence="12" id="KW-1185">Reference proteome</keyword>
<evidence type="ECO:0000256" key="9">
    <source>
        <dbReference type="ARBA" id="ARBA00043049"/>
    </source>
</evidence>
<evidence type="ECO:0000259" key="10">
    <source>
        <dbReference type="Pfam" id="PF00849"/>
    </source>
</evidence>
<dbReference type="EC" id="5.4.99.26" evidence="5"/>
<dbReference type="Proteomes" id="UP000679220">
    <property type="component" value="Unassembled WGS sequence"/>
</dbReference>
<dbReference type="InterPro" id="IPR050188">
    <property type="entry name" value="RluA_PseudoU_synthase"/>
</dbReference>
<dbReference type="SUPFAM" id="SSF55120">
    <property type="entry name" value="Pseudouridine synthase"/>
    <property type="match status" value="1"/>
</dbReference>
<name>A0A941ITE0_9BACT</name>
<dbReference type="Pfam" id="PF00849">
    <property type="entry name" value="PseudoU_synth_2"/>
    <property type="match status" value="1"/>
</dbReference>
<reference evidence="11" key="2">
    <citation type="submission" date="2021-04" db="EMBL/GenBank/DDBJ databases">
        <authorList>
            <person name="Zhang T."/>
            <person name="Zhang Y."/>
            <person name="Lu D."/>
            <person name="Zuo D."/>
            <person name="Du Z."/>
        </authorList>
    </citation>
    <scope>NUCLEOTIDE SEQUENCE</scope>
    <source>
        <strain evidence="11">JR1</strain>
    </source>
</reference>
<dbReference type="GO" id="GO:0000455">
    <property type="term" value="P:enzyme-directed rRNA pseudouridine synthesis"/>
    <property type="evidence" value="ECO:0007669"/>
    <property type="project" value="TreeGrafter"/>
</dbReference>
<keyword evidence="2" id="KW-0413">Isomerase</keyword>
<dbReference type="PANTHER" id="PTHR21600">
    <property type="entry name" value="MITOCHONDRIAL RNA PSEUDOURIDINE SYNTHASE"/>
    <property type="match status" value="1"/>
</dbReference>
<evidence type="ECO:0000256" key="2">
    <source>
        <dbReference type="ARBA" id="ARBA00023235"/>
    </source>
</evidence>
<comment type="caution">
    <text evidence="11">The sequence shown here is derived from an EMBL/GenBank/DDBJ whole genome shotgun (WGS) entry which is preliminary data.</text>
</comment>
<evidence type="ECO:0000256" key="3">
    <source>
        <dbReference type="ARBA" id="ARBA00036607"/>
    </source>
</evidence>
<dbReference type="GO" id="GO:0003723">
    <property type="term" value="F:RNA binding"/>
    <property type="evidence" value="ECO:0007669"/>
    <property type="project" value="InterPro"/>
</dbReference>
<dbReference type="InterPro" id="IPR006224">
    <property type="entry name" value="PsdUridine_synth_RluA-like_CS"/>
</dbReference>
<dbReference type="GO" id="GO:0160149">
    <property type="term" value="F:tRNA pseudouridine(65) synthase activity"/>
    <property type="evidence" value="ECO:0007669"/>
    <property type="project" value="UniProtKB-EC"/>
</dbReference>
<proteinExistence type="predicted"/>
<accession>A0A941ITE0</accession>
<evidence type="ECO:0000256" key="1">
    <source>
        <dbReference type="ARBA" id="ARBA00022694"/>
    </source>
</evidence>
<evidence type="ECO:0000256" key="7">
    <source>
        <dbReference type="ARBA" id="ARBA00041803"/>
    </source>
</evidence>
<dbReference type="Gene3D" id="3.30.2350.10">
    <property type="entry name" value="Pseudouridine synthase"/>
    <property type="match status" value="1"/>
</dbReference>
<comment type="function">
    <text evidence="4">Responsible for synthesis of pseudouridine from uracil-65 in transfer RNAs.</text>
</comment>
<dbReference type="PROSITE" id="PS01129">
    <property type="entry name" value="PSI_RLU"/>
    <property type="match status" value="1"/>
</dbReference>
<sequence length="235" mass="26270">MLITPKDIIYQDESIIAVNKPVDLPVHKNDFMPADAVYLTKEVGQLTGVSVFPVHRLDAKTSGVIVLALTREIAGILSRQFEQREVKKTYLLVSKGLPGEGVFDSPVLIKKKKKRQAAETAYKTLSTVETGICYKQEVNVPISLVRAMPQTGRWHQLRQHFAMNRTDILGDTQHGDWTLNKIMTEVTGVKRLLLHAASLEFQHPQSGQKISLEAEIPEAFDRVLTQLAGLQYSLA</sequence>
<dbReference type="GO" id="GO:0008033">
    <property type="term" value="P:tRNA processing"/>
    <property type="evidence" value="ECO:0007669"/>
    <property type="project" value="UniProtKB-KW"/>
</dbReference>
<evidence type="ECO:0000313" key="11">
    <source>
        <dbReference type="EMBL" id="MBR8534256.1"/>
    </source>
</evidence>